<dbReference type="Pfam" id="PF00271">
    <property type="entry name" value="Helicase_C"/>
    <property type="match status" value="1"/>
</dbReference>
<dbReference type="CDD" id="cd18793">
    <property type="entry name" value="SF2_C_SNF"/>
    <property type="match status" value="1"/>
</dbReference>
<dbReference type="SMART" id="SM00487">
    <property type="entry name" value="DEXDc"/>
    <property type="match status" value="1"/>
</dbReference>
<dbReference type="Gene3D" id="3.40.50.300">
    <property type="entry name" value="P-loop containing nucleotide triphosphate hydrolases"/>
    <property type="match status" value="1"/>
</dbReference>
<evidence type="ECO:0000256" key="5">
    <source>
        <dbReference type="SAM" id="MobiDB-lite"/>
    </source>
</evidence>
<evidence type="ECO:0000313" key="9">
    <source>
        <dbReference type="Proteomes" id="UP001139336"/>
    </source>
</evidence>
<protein>
    <submittedName>
        <fullName evidence="8">DEAD/DEAH box helicase</fullName>
    </submittedName>
</protein>
<evidence type="ECO:0000256" key="1">
    <source>
        <dbReference type="ARBA" id="ARBA00022741"/>
    </source>
</evidence>
<dbReference type="RefSeq" id="WP_236119363.1">
    <property type="nucleotide sequence ID" value="NZ_JAKGSI010000004.1"/>
</dbReference>
<evidence type="ECO:0000259" key="7">
    <source>
        <dbReference type="PROSITE" id="PS51194"/>
    </source>
</evidence>
<dbReference type="InterPro" id="IPR014001">
    <property type="entry name" value="Helicase_ATP-bd"/>
</dbReference>
<keyword evidence="9" id="KW-1185">Reference proteome</keyword>
<dbReference type="GO" id="GO:0016787">
    <property type="term" value="F:hydrolase activity"/>
    <property type="evidence" value="ECO:0007669"/>
    <property type="project" value="UniProtKB-KW"/>
</dbReference>
<dbReference type="PROSITE" id="PS51194">
    <property type="entry name" value="HELICASE_CTER"/>
    <property type="match status" value="1"/>
</dbReference>
<dbReference type="InterPro" id="IPR038718">
    <property type="entry name" value="SNF2-like_sf"/>
</dbReference>
<dbReference type="AlphaFoldDB" id="A0A9X1QSY0"/>
<dbReference type="GO" id="GO:0004386">
    <property type="term" value="F:helicase activity"/>
    <property type="evidence" value="ECO:0007669"/>
    <property type="project" value="UniProtKB-KW"/>
</dbReference>
<keyword evidence="4" id="KW-0067">ATP-binding</keyword>
<feature type="compositionally biased region" description="Low complexity" evidence="5">
    <location>
        <begin position="666"/>
        <end position="678"/>
    </location>
</feature>
<sequence length="990" mass="108946">MAIVSSTADSSKLAPGVTITCRDEVWLITQVTQVSDGWRLRVRGLSDFVRDTTATFFTALEPSLSVLDPTKVTVEPDASPRFRQTSLWVESILRSTPVPLYQESLEVADRLLLDPLEYQLDAVRKSLNPSRTRPRILLADAVGLGKTLEIGMILAELVRRGRGERILVVTPRHVLEQFQQELWTRCAIPLVRLDSQGIQNVRQKLPASKNPFTYFPRVIVSMDTLKSPKYRAQLEKVRWDAVVIDEIHNATNAGSHNNALARTLAPRTESLIVASATPHNGNPESFKEILRLLDPLSVRPDGSIDREAAQNLIIRRHRHSPEVASKVGDMWAERLEPRNIGVPASAEEKAVARELREAWIKPASASGNARSSSRKGADHLFPWTLFKAFLSSPAALEHTITERLRKAGAEESVKLRRLQELNSQVTAARSAKFQELVRYVRGIGVKKGGETRVVVFSERVDTLGWLQENLEAALKLPRGAVKIMHGGLSDVEQMALIDEFKRENTKLRVLVTGDVASEGVNLHAQCHHLVHYDIPWSLIRIQQRNGRIDRYGQRHSPQITTLILDTGEELSGTSEIHVLSRLIDREHAAQEMLGDVSSLMGVHSVAAEENSIRDVLAGARAFDDVVASPEDVLHEAEAAAGSPQDAGITDLDALMAMVGLSGSGAPAAPAASANTAPAAPTPTPSRRAARSLYTHEVDYLTAALDEAFLNVKQDRPEAGGVSFRSEGNGIVEFVPPADLQHRFDVLPRDYVEYREVRQKVVLATTKAMGAAQLEAARSGDSEKTWPNAHYLGPLHPVTEWAVDRALSHLSHDTIPAFVGEVDAPTVLLMGTLTNDRGQVVTRSFHVVRPGPLGLDVPVGVSGVETTTIEDPCEWLRAAGLGTTAISTGRIDLPAECPELLRQAVQQVSQDVEMIRISAAQYAQERTQRWSDRAAEWEAAAQGQMNSRTMLRGKEMIAQEKEILRSSMPARSMVRPVVLVLSRDSHEGKEL</sequence>
<dbReference type="InterPro" id="IPR000330">
    <property type="entry name" value="SNF2_N"/>
</dbReference>
<organism evidence="8 9">
    <name type="scientific">Corynebacterium uropygiale</name>
    <dbReference type="NCBI Taxonomy" id="1775911"/>
    <lineage>
        <taxon>Bacteria</taxon>
        <taxon>Bacillati</taxon>
        <taxon>Actinomycetota</taxon>
        <taxon>Actinomycetes</taxon>
        <taxon>Mycobacteriales</taxon>
        <taxon>Corynebacteriaceae</taxon>
        <taxon>Corynebacterium</taxon>
    </lineage>
</organism>
<evidence type="ECO:0000256" key="2">
    <source>
        <dbReference type="ARBA" id="ARBA00022801"/>
    </source>
</evidence>
<dbReference type="SUPFAM" id="SSF52540">
    <property type="entry name" value="P-loop containing nucleoside triphosphate hydrolases"/>
    <property type="match status" value="2"/>
</dbReference>
<keyword evidence="3 8" id="KW-0347">Helicase</keyword>
<dbReference type="GO" id="GO:0005524">
    <property type="term" value="F:ATP binding"/>
    <property type="evidence" value="ECO:0007669"/>
    <property type="project" value="UniProtKB-KW"/>
</dbReference>
<feature type="region of interest" description="Disordered" evidence="5">
    <location>
        <begin position="666"/>
        <end position="687"/>
    </location>
</feature>
<comment type="caution">
    <text evidence="8">The sequence shown here is derived from an EMBL/GenBank/DDBJ whole genome shotgun (WGS) entry which is preliminary data.</text>
</comment>
<keyword evidence="2" id="KW-0378">Hydrolase</keyword>
<dbReference type="Gene3D" id="3.40.50.10810">
    <property type="entry name" value="Tandem AAA-ATPase domain"/>
    <property type="match status" value="1"/>
</dbReference>
<dbReference type="PROSITE" id="PS51192">
    <property type="entry name" value="HELICASE_ATP_BIND_1"/>
    <property type="match status" value="1"/>
</dbReference>
<evidence type="ECO:0000313" key="8">
    <source>
        <dbReference type="EMBL" id="MCF4007223.1"/>
    </source>
</evidence>
<feature type="domain" description="Helicase ATP-binding" evidence="6">
    <location>
        <begin position="127"/>
        <end position="296"/>
    </location>
</feature>
<name>A0A9X1QSY0_9CORY</name>
<dbReference type="InterPro" id="IPR027417">
    <property type="entry name" value="P-loop_NTPase"/>
</dbReference>
<evidence type="ECO:0000259" key="6">
    <source>
        <dbReference type="PROSITE" id="PS51192"/>
    </source>
</evidence>
<dbReference type="InterPro" id="IPR049730">
    <property type="entry name" value="SNF2/RAD54-like_C"/>
</dbReference>
<keyword evidence="1" id="KW-0547">Nucleotide-binding</keyword>
<dbReference type="InterPro" id="IPR001650">
    <property type="entry name" value="Helicase_C-like"/>
</dbReference>
<proteinExistence type="predicted"/>
<dbReference type="EMBL" id="JAKGSI010000004">
    <property type="protein sequence ID" value="MCF4007223.1"/>
    <property type="molecule type" value="Genomic_DNA"/>
</dbReference>
<dbReference type="Proteomes" id="UP001139336">
    <property type="component" value="Unassembled WGS sequence"/>
</dbReference>
<accession>A0A9X1QSY0</accession>
<evidence type="ECO:0000256" key="4">
    <source>
        <dbReference type="ARBA" id="ARBA00022840"/>
    </source>
</evidence>
<dbReference type="PANTHER" id="PTHR10799">
    <property type="entry name" value="SNF2/RAD54 HELICASE FAMILY"/>
    <property type="match status" value="1"/>
</dbReference>
<feature type="domain" description="Helicase C-terminal" evidence="7">
    <location>
        <begin position="432"/>
        <end position="600"/>
    </location>
</feature>
<dbReference type="Pfam" id="PF00176">
    <property type="entry name" value="SNF2-rel_dom"/>
    <property type="match status" value="1"/>
</dbReference>
<reference evidence="8" key="1">
    <citation type="submission" date="2022-01" db="EMBL/GenBank/DDBJ databases">
        <title>Corynebacterium sp. nov isolated from isolated from the feces of the greater white-fronted geese (Anser albifrons) at Poyang Lake, PR China.</title>
        <authorList>
            <person name="Liu Q."/>
        </authorList>
    </citation>
    <scope>NUCLEOTIDE SEQUENCE</scope>
    <source>
        <strain evidence="8">JCM 32435</strain>
    </source>
</reference>
<dbReference type="InterPro" id="IPR057342">
    <property type="entry name" value="DEXDc_RapA"/>
</dbReference>
<evidence type="ECO:0000256" key="3">
    <source>
        <dbReference type="ARBA" id="ARBA00022806"/>
    </source>
</evidence>
<gene>
    <name evidence="8" type="ORF">L1O03_08555</name>
</gene>
<dbReference type="SMART" id="SM00490">
    <property type="entry name" value="HELICc"/>
    <property type="match status" value="1"/>
</dbReference>
<dbReference type="CDD" id="cd18011">
    <property type="entry name" value="DEXDc_RapA"/>
    <property type="match status" value="1"/>
</dbReference>